<dbReference type="SUPFAM" id="SSF56935">
    <property type="entry name" value="Porins"/>
    <property type="match status" value="1"/>
</dbReference>
<keyword evidence="6" id="KW-0472">Membrane</keyword>
<dbReference type="OrthoDB" id="6079686at2"/>
<dbReference type="PANTHER" id="PTHR35093">
    <property type="entry name" value="OUTER MEMBRANE PROTEIN NMB0088-RELATED"/>
    <property type="match status" value="1"/>
</dbReference>
<accession>A0A4R7JXH6</accession>
<dbReference type="Proteomes" id="UP000295830">
    <property type="component" value="Unassembled WGS sequence"/>
</dbReference>
<protein>
    <submittedName>
        <fullName evidence="9">Long-subunit fatty acid transport protein</fullName>
    </submittedName>
</protein>
<evidence type="ECO:0000256" key="4">
    <source>
        <dbReference type="ARBA" id="ARBA00022692"/>
    </source>
</evidence>
<evidence type="ECO:0000313" key="10">
    <source>
        <dbReference type="Proteomes" id="UP000295830"/>
    </source>
</evidence>
<keyword evidence="4" id="KW-0812">Transmembrane</keyword>
<dbReference type="EMBL" id="SOAX01000002">
    <property type="protein sequence ID" value="TDT43180.1"/>
    <property type="molecule type" value="Genomic_DNA"/>
</dbReference>
<dbReference type="GO" id="GO:0015483">
    <property type="term" value="F:long-chain fatty acid transporting porin activity"/>
    <property type="evidence" value="ECO:0007669"/>
    <property type="project" value="TreeGrafter"/>
</dbReference>
<evidence type="ECO:0000256" key="8">
    <source>
        <dbReference type="SAM" id="SignalP"/>
    </source>
</evidence>
<dbReference type="RefSeq" id="WP_133735266.1">
    <property type="nucleotide sequence ID" value="NZ_SOAX01000002.1"/>
</dbReference>
<dbReference type="GO" id="GO:0009279">
    <property type="term" value="C:cell outer membrane"/>
    <property type="evidence" value="ECO:0007669"/>
    <property type="project" value="UniProtKB-SubCell"/>
</dbReference>
<evidence type="ECO:0000256" key="6">
    <source>
        <dbReference type="ARBA" id="ARBA00023136"/>
    </source>
</evidence>
<dbReference type="PANTHER" id="PTHR35093:SF8">
    <property type="entry name" value="OUTER MEMBRANE PROTEIN NMB0088-RELATED"/>
    <property type="match status" value="1"/>
</dbReference>
<keyword evidence="10" id="KW-1185">Reference proteome</keyword>
<comment type="caution">
    <text evidence="9">The sequence shown here is derived from an EMBL/GenBank/DDBJ whole genome shotgun (WGS) entry which is preliminary data.</text>
</comment>
<comment type="similarity">
    <text evidence="2">Belongs to the OmpP1/FadL family.</text>
</comment>
<dbReference type="InterPro" id="IPR005017">
    <property type="entry name" value="OMPP1/FadL/TodX"/>
</dbReference>
<evidence type="ECO:0000256" key="7">
    <source>
        <dbReference type="ARBA" id="ARBA00023237"/>
    </source>
</evidence>
<evidence type="ECO:0000256" key="2">
    <source>
        <dbReference type="ARBA" id="ARBA00008163"/>
    </source>
</evidence>
<name>A0A4R7JXH6_9GAMM</name>
<proteinExistence type="inferred from homology"/>
<organism evidence="9 10">
    <name type="scientific">Halospina denitrificans</name>
    <dbReference type="NCBI Taxonomy" id="332522"/>
    <lineage>
        <taxon>Bacteria</taxon>
        <taxon>Pseudomonadati</taxon>
        <taxon>Pseudomonadota</taxon>
        <taxon>Gammaproteobacteria</taxon>
        <taxon>Halospina</taxon>
    </lineage>
</organism>
<reference evidence="9 10" key="1">
    <citation type="submission" date="2019-03" db="EMBL/GenBank/DDBJ databases">
        <title>Genomic Encyclopedia of Type Strains, Phase IV (KMG-IV): sequencing the most valuable type-strain genomes for metagenomic binning, comparative biology and taxonomic classification.</title>
        <authorList>
            <person name="Goeker M."/>
        </authorList>
    </citation>
    <scope>NUCLEOTIDE SEQUENCE [LARGE SCALE GENOMIC DNA]</scope>
    <source>
        <strain evidence="9 10">DSM 15505</strain>
    </source>
</reference>
<keyword evidence="3" id="KW-1134">Transmembrane beta strand</keyword>
<evidence type="ECO:0000256" key="1">
    <source>
        <dbReference type="ARBA" id="ARBA00004571"/>
    </source>
</evidence>
<feature type="chain" id="PRO_5020583415" evidence="8">
    <location>
        <begin position="31"/>
        <end position="448"/>
    </location>
</feature>
<keyword evidence="5 8" id="KW-0732">Signal</keyword>
<evidence type="ECO:0000256" key="5">
    <source>
        <dbReference type="ARBA" id="ARBA00022729"/>
    </source>
</evidence>
<dbReference type="Gene3D" id="2.40.160.60">
    <property type="entry name" value="Outer membrane protein transport protein (OMPP1/FadL/TodX)"/>
    <property type="match status" value="1"/>
</dbReference>
<evidence type="ECO:0000256" key="3">
    <source>
        <dbReference type="ARBA" id="ARBA00022452"/>
    </source>
</evidence>
<comment type="subcellular location">
    <subcellularLocation>
        <location evidence="1">Cell outer membrane</location>
        <topology evidence="1">Multi-pass membrane protein</topology>
    </subcellularLocation>
</comment>
<gene>
    <name evidence="9" type="ORF">DES49_0992</name>
</gene>
<dbReference type="AlphaFoldDB" id="A0A4R7JXH6"/>
<feature type="signal peptide" evidence="8">
    <location>
        <begin position="1"/>
        <end position="30"/>
    </location>
</feature>
<evidence type="ECO:0000313" key="9">
    <source>
        <dbReference type="EMBL" id="TDT43180.1"/>
    </source>
</evidence>
<sequence>MSSSSNTRCGSALAKTILAASLGLPAAASASMGNLGTSYGLFPEDLATAQALSMFNSQVSATYYNPAALVKDERGELTQAILHAEQELRAERADADSDVMSDDPSQSVLIGMKTNVGSLLQSGHPIHLGFVAGVEKYGKEMLAFGSESSETGQYMRYGREPLFLSLGAGTRIWRGISAGAASRITLDAAASLNATSTLGGETEQEELTVEAEPNIRSIVGLTLNWEDTFCPDNGCFLSGFESALSFRNSSASSTSVQSNIIVKQTIPDPGLSLGVSTIDSYQPEIYAFGTQYKGDGWRAGFTVEQRNWSGLEDELESDTIKDQQDASGSTPLTAEFQDTVVPRIGGEMDLFGHFSLLGGLAYEESPLESTRTPKLNYIDNDRIIAGLGLSGTYKRTRFFRYPVRFDIGYQYQQLQERDFTIEDGNGNTQPVTADGDIHVVSGSITLKF</sequence>
<keyword evidence="7" id="KW-0998">Cell outer membrane</keyword>